<dbReference type="Pfam" id="PF02774">
    <property type="entry name" value="Semialdhyde_dhC"/>
    <property type="match status" value="1"/>
</dbReference>
<dbReference type="NCBIfam" id="TIGR01296">
    <property type="entry name" value="asd_B"/>
    <property type="match status" value="1"/>
</dbReference>
<dbReference type="Gene3D" id="3.30.360.10">
    <property type="entry name" value="Dihydrodipicolinate Reductase, domain 2"/>
    <property type="match status" value="1"/>
</dbReference>
<dbReference type="GO" id="GO:0004073">
    <property type="term" value="F:aspartate-semialdehyde dehydrogenase activity"/>
    <property type="evidence" value="ECO:0007669"/>
    <property type="project" value="UniProtKB-UniRule"/>
</dbReference>
<comment type="catalytic activity">
    <reaction evidence="14 15">
        <text>L-aspartate 4-semialdehyde + phosphate + NADP(+) = 4-phospho-L-aspartate + NADPH + H(+)</text>
        <dbReference type="Rhea" id="RHEA:24284"/>
        <dbReference type="ChEBI" id="CHEBI:15378"/>
        <dbReference type="ChEBI" id="CHEBI:43474"/>
        <dbReference type="ChEBI" id="CHEBI:57535"/>
        <dbReference type="ChEBI" id="CHEBI:57783"/>
        <dbReference type="ChEBI" id="CHEBI:58349"/>
        <dbReference type="ChEBI" id="CHEBI:537519"/>
        <dbReference type="EC" id="1.2.1.11"/>
    </reaction>
</comment>
<keyword evidence="9 15" id="KW-0521">NADP</keyword>
<feature type="domain" description="Semialdehyde dehydrogenase NAD-binding" evidence="17">
    <location>
        <begin position="7"/>
        <end position="122"/>
    </location>
</feature>
<feature type="binding site" evidence="15">
    <location>
        <position position="241"/>
    </location>
    <ligand>
        <name>substrate</name>
    </ligand>
</feature>
<comment type="pathway">
    <text evidence="2 15">Amino-acid biosynthesis; L-lysine biosynthesis via DAP pathway; (S)-tetrahydrodipicolinate from L-aspartate: step 2/4.</text>
</comment>
<dbReference type="GO" id="GO:0009088">
    <property type="term" value="P:threonine biosynthetic process"/>
    <property type="evidence" value="ECO:0007669"/>
    <property type="project" value="UniProtKB-UniRule"/>
</dbReference>
<protein>
    <recommendedName>
        <fullName evidence="6 15">Aspartate-semialdehyde dehydrogenase</fullName>
        <shortName evidence="15">ASA dehydrogenase</shortName>
        <shortName evidence="15">ASADH</shortName>
        <ecNumber evidence="6 15">1.2.1.11</ecNumber>
    </recommendedName>
    <alternativeName>
        <fullName evidence="15">Aspartate-beta-semialdehyde dehydrogenase</fullName>
    </alternativeName>
</protein>
<sequence length="343" mass="36853">MSRSALRIAVVGATGAVGETLLALFSERQLAFDALSLVASARSAGRTIVARGETYQVEALERFDFSGIDLAFFSAGSAVSLQWARAAAKQGALVIDNTSAFRMDPRTPLVVPQVNGDLLRRRPEDGIVANPNCATIPVVRALAPLDRRYGVRKIVVSTYQAASGAGLTGMEELRSGARASLSEERVEPSSGRFKVPLAFNVVPSIDVMQGSGFTLEEQKIVQESRKILGRDDLLVSATAVRVPVFNGHSEAVYFECEAPLDRAEIVEILRGAPEIVVHDGEGAAGFPTPRFLPDPDRVHVGRIRVVPDNPHAGWLWLVTDNLRIGAALNALQIAEMAIAHDLL</sequence>
<evidence type="ECO:0000313" key="18">
    <source>
        <dbReference type="EMBL" id="EYF05460.1"/>
    </source>
</evidence>
<dbReference type="OrthoDB" id="9805684at2"/>
<evidence type="ECO:0000256" key="5">
    <source>
        <dbReference type="ARBA" id="ARBA00011738"/>
    </source>
</evidence>
<evidence type="ECO:0000256" key="12">
    <source>
        <dbReference type="ARBA" id="ARBA00023154"/>
    </source>
</evidence>
<comment type="similarity">
    <text evidence="4 15">Belongs to the aspartate-semialdehyde dehydrogenase family.</text>
</comment>
<evidence type="ECO:0000256" key="2">
    <source>
        <dbReference type="ARBA" id="ARBA00005076"/>
    </source>
</evidence>
<comment type="subunit">
    <text evidence="5 15">Homodimer.</text>
</comment>
<dbReference type="GO" id="GO:0009097">
    <property type="term" value="P:isoleucine biosynthetic process"/>
    <property type="evidence" value="ECO:0007669"/>
    <property type="project" value="UniProtKB-UniRule"/>
</dbReference>
<dbReference type="STRING" id="1192034.CAP_3187"/>
<name>A0A017T9G5_9BACT</name>
<comment type="pathway">
    <text evidence="3 15">Amino-acid biosynthesis; L-threonine biosynthesis; L-threonine from L-aspartate: step 2/5.</text>
</comment>
<dbReference type="AlphaFoldDB" id="A0A017T9G5"/>
<evidence type="ECO:0000259" key="17">
    <source>
        <dbReference type="SMART" id="SM00859"/>
    </source>
</evidence>
<dbReference type="InterPro" id="IPR012080">
    <property type="entry name" value="Asp_semialdehyde_DH"/>
</dbReference>
<dbReference type="UniPathway" id="UPA00050">
    <property type="reaction ID" value="UER00463"/>
</dbReference>
<proteinExistence type="inferred from homology"/>
<feature type="binding site" evidence="15">
    <location>
        <position position="321"/>
    </location>
    <ligand>
        <name>NADP(+)</name>
        <dbReference type="ChEBI" id="CHEBI:58349"/>
    </ligand>
</feature>
<dbReference type="eggNOG" id="COG0136">
    <property type="taxonomic scope" value="Bacteria"/>
</dbReference>
<feature type="active site" description="Acyl-thioester intermediate" evidence="15 16">
    <location>
        <position position="133"/>
    </location>
</feature>
<accession>A0A017T9G5</accession>
<dbReference type="InterPro" id="IPR000534">
    <property type="entry name" value="Semialdehyde_DH_NAD-bd"/>
</dbReference>
<evidence type="ECO:0000256" key="13">
    <source>
        <dbReference type="ARBA" id="ARBA00023167"/>
    </source>
</evidence>
<dbReference type="InterPro" id="IPR012280">
    <property type="entry name" value="Semialdhyde_DH_dimer_dom"/>
</dbReference>
<feature type="binding site" evidence="15">
    <location>
        <begin position="14"/>
        <end position="17"/>
    </location>
    <ligand>
        <name>NADP(+)</name>
        <dbReference type="ChEBI" id="CHEBI:58349"/>
    </ligand>
</feature>
<keyword evidence="10 15" id="KW-0220">Diaminopimelate biosynthesis</keyword>
<evidence type="ECO:0000256" key="14">
    <source>
        <dbReference type="ARBA" id="ARBA00047891"/>
    </source>
</evidence>
<feature type="active site" description="Proton acceptor" evidence="15 16">
    <location>
        <position position="248"/>
    </location>
</feature>
<dbReference type="EMBL" id="ASRX01000023">
    <property type="protein sequence ID" value="EYF05460.1"/>
    <property type="molecule type" value="Genomic_DNA"/>
</dbReference>
<evidence type="ECO:0000256" key="1">
    <source>
        <dbReference type="ARBA" id="ARBA00005021"/>
    </source>
</evidence>
<dbReference type="NCBIfam" id="NF011456">
    <property type="entry name" value="PRK14874.1"/>
    <property type="match status" value="1"/>
</dbReference>
<dbReference type="HAMAP" id="MF_02121">
    <property type="entry name" value="ASADH"/>
    <property type="match status" value="1"/>
</dbReference>
<keyword evidence="11 15" id="KW-0560">Oxidoreductase</keyword>
<evidence type="ECO:0000256" key="11">
    <source>
        <dbReference type="ARBA" id="ARBA00023002"/>
    </source>
</evidence>
<dbReference type="InterPro" id="IPR036291">
    <property type="entry name" value="NAD(P)-bd_dom_sf"/>
</dbReference>
<dbReference type="GO" id="GO:0046983">
    <property type="term" value="F:protein dimerization activity"/>
    <property type="evidence" value="ECO:0007669"/>
    <property type="project" value="InterPro"/>
</dbReference>
<dbReference type="SUPFAM" id="SSF55347">
    <property type="entry name" value="Glyceraldehyde-3-phosphate dehydrogenase-like, C-terminal domain"/>
    <property type="match status" value="1"/>
</dbReference>
<dbReference type="GO" id="GO:0009089">
    <property type="term" value="P:lysine biosynthetic process via diaminopimelate"/>
    <property type="evidence" value="ECO:0007669"/>
    <property type="project" value="UniProtKB-UniRule"/>
</dbReference>
<evidence type="ECO:0000256" key="7">
    <source>
        <dbReference type="ARBA" id="ARBA00022605"/>
    </source>
</evidence>
<dbReference type="UniPathway" id="UPA00034">
    <property type="reaction ID" value="UER00016"/>
</dbReference>
<dbReference type="GO" id="GO:0051287">
    <property type="term" value="F:NAD binding"/>
    <property type="evidence" value="ECO:0007669"/>
    <property type="project" value="InterPro"/>
</dbReference>
<dbReference type="Gene3D" id="3.40.50.720">
    <property type="entry name" value="NAD(P)-binding Rossmann-like Domain"/>
    <property type="match status" value="1"/>
</dbReference>
<evidence type="ECO:0000313" key="19">
    <source>
        <dbReference type="Proteomes" id="UP000019678"/>
    </source>
</evidence>
<dbReference type="PIRSF" id="PIRSF000148">
    <property type="entry name" value="ASA_dh"/>
    <property type="match status" value="1"/>
</dbReference>
<comment type="function">
    <text evidence="15">Catalyzes the NADPH-dependent formation of L-aspartate-semialdehyde (L-ASA) by the reductive dephosphorylation of L-aspartyl-4-phosphate.</text>
</comment>
<evidence type="ECO:0000256" key="4">
    <source>
        <dbReference type="ARBA" id="ARBA00010584"/>
    </source>
</evidence>
<evidence type="ECO:0000256" key="15">
    <source>
        <dbReference type="HAMAP-Rule" id="MF_02121"/>
    </source>
</evidence>
<dbReference type="PANTHER" id="PTHR46278">
    <property type="entry name" value="DEHYDROGENASE, PUTATIVE-RELATED"/>
    <property type="match status" value="1"/>
</dbReference>
<evidence type="ECO:0000256" key="6">
    <source>
        <dbReference type="ARBA" id="ARBA00013120"/>
    </source>
</evidence>
<keyword evidence="8 15" id="KW-0791">Threonine biosynthesis</keyword>
<dbReference type="InterPro" id="IPR005986">
    <property type="entry name" value="Asp_semialdehyde_DH_beta"/>
</dbReference>
<dbReference type="GO" id="GO:0019877">
    <property type="term" value="P:diaminopimelate biosynthetic process"/>
    <property type="evidence" value="ECO:0007669"/>
    <property type="project" value="UniProtKB-UniRule"/>
</dbReference>
<dbReference type="CDD" id="cd18131">
    <property type="entry name" value="ASADH_C_bac_euk_like"/>
    <property type="match status" value="1"/>
</dbReference>
<comment type="caution">
    <text evidence="15">Lacks conserved residue(s) required for the propagation of feature annotation.</text>
</comment>
<keyword evidence="19" id="KW-1185">Reference proteome</keyword>
<dbReference type="SUPFAM" id="SSF51735">
    <property type="entry name" value="NAD(P)-binding Rossmann-fold domains"/>
    <property type="match status" value="1"/>
</dbReference>
<dbReference type="GO" id="GO:0071266">
    <property type="term" value="P:'de novo' L-methionine biosynthetic process"/>
    <property type="evidence" value="ECO:0007669"/>
    <property type="project" value="UniProtKB-UniRule"/>
</dbReference>
<keyword evidence="13 15" id="KW-0486">Methionine biosynthesis</keyword>
<evidence type="ECO:0000256" key="9">
    <source>
        <dbReference type="ARBA" id="ARBA00022857"/>
    </source>
</evidence>
<keyword evidence="7 15" id="KW-0028">Amino-acid biosynthesis</keyword>
<dbReference type="GO" id="GO:0050661">
    <property type="term" value="F:NADP binding"/>
    <property type="evidence" value="ECO:0007669"/>
    <property type="project" value="UniProtKB-UniRule"/>
</dbReference>
<evidence type="ECO:0000256" key="8">
    <source>
        <dbReference type="ARBA" id="ARBA00022697"/>
    </source>
</evidence>
<dbReference type="CDD" id="cd02316">
    <property type="entry name" value="VcASADH2_like_N"/>
    <property type="match status" value="1"/>
</dbReference>
<dbReference type="SMART" id="SM00859">
    <property type="entry name" value="Semialdhyde_dh"/>
    <property type="match status" value="1"/>
</dbReference>
<evidence type="ECO:0000256" key="10">
    <source>
        <dbReference type="ARBA" id="ARBA00022915"/>
    </source>
</evidence>
<evidence type="ECO:0000256" key="3">
    <source>
        <dbReference type="ARBA" id="ARBA00005097"/>
    </source>
</evidence>
<dbReference type="UniPathway" id="UPA00051">
    <property type="reaction ID" value="UER00464"/>
</dbReference>
<dbReference type="EC" id="1.2.1.11" evidence="6 15"/>
<dbReference type="RefSeq" id="WP_044241695.1">
    <property type="nucleotide sequence ID" value="NZ_ASRX01000023.1"/>
</dbReference>
<feature type="binding site" evidence="15">
    <location>
        <position position="160"/>
    </location>
    <ligand>
        <name>substrate</name>
    </ligand>
</feature>
<dbReference type="Pfam" id="PF01118">
    <property type="entry name" value="Semialdhyde_dh"/>
    <property type="match status" value="1"/>
</dbReference>
<keyword evidence="12 15" id="KW-0457">Lysine biosynthesis</keyword>
<comment type="caution">
    <text evidence="18">The sequence shown here is derived from an EMBL/GenBank/DDBJ whole genome shotgun (WGS) entry which is preliminary data.</text>
</comment>
<feature type="binding site" evidence="15">
    <location>
        <begin position="42"/>
        <end position="43"/>
    </location>
    <ligand>
        <name>NADP(+)</name>
        <dbReference type="ChEBI" id="CHEBI:58349"/>
    </ligand>
</feature>
<feature type="binding site" evidence="15">
    <location>
        <begin position="163"/>
        <end position="164"/>
    </location>
    <ligand>
        <name>NADP(+)</name>
        <dbReference type="ChEBI" id="CHEBI:58349"/>
    </ligand>
</feature>
<gene>
    <name evidence="15" type="primary">asd</name>
    <name evidence="18" type="ORF">CAP_3187</name>
</gene>
<dbReference type="PANTHER" id="PTHR46278:SF2">
    <property type="entry name" value="ASPARTATE-SEMIALDEHYDE DEHYDROGENASE"/>
    <property type="match status" value="1"/>
</dbReference>
<evidence type="ECO:0000256" key="16">
    <source>
        <dbReference type="PIRSR" id="PIRSR000148-1"/>
    </source>
</evidence>
<dbReference type="Proteomes" id="UP000019678">
    <property type="component" value="Unassembled WGS sequence"/>
</dbReference>
<feature type="binding site" evidence="15">
    <location>
        <position position="102"/>
    </location>
    <ligand>
        <name>phosphate</name>
        <dbReference type="ChEBI" id="CHEBI:43474"/>
    </ligand>
</feature>
<comment type="pathway">
    <text evidence="1 15">Amino-acid biosynthesis; L-methionine biosynthesis via de novo pathway; L-homoserine from L-aspartate: step 2/3.</text>
</comment>
<reference evidence="18 19" key="1">
    <citation type="submission" date="2013-05" db="EMBL/GenBank/DDBJ databases">
        <title>Genome assembly of Chondromyces apiculatus DSM 436.</title>
        <authorList>
            <person name="Sharma G."/>
            <person name="Khatri I."/>
            <person name="Kaur C."/>
            <person name="Mayilraj S."/>
            <person name="Subramanian S."/>
        </authorList>
    </citation>
    <scope>NUCLEOTIDE SEQUENCE [LARGE SCALE GENOMIC DNA]</scope>
    <source>
        <strain evidence="18 19">DSM 436</strain>
    </source>
</reference>
<organism evidence="18 19">
    <name type="scientific">Chondromyces apiculatus DSM 436</name>
    <dbReference type="NCBI Taxonomy" id="1192034"/>
    <lineage>
        <taxon>Bacteria</taxon>
        <taxon>Pseudomonadati</taxon>
        <taxon>Myxococcota</taxon>
        <taxon>Polyangia</taxon>
        <taxon>Polyangiales</taxon>
        <taxon>Polyangiaceae</taxon>
        <taxon>Chondromyces</taxon>
    </lineage>
</organism>